<gene>
    <name evidence="1" type="ordered locus">CLOAM0401</name>
</gene>
<dbReference type="EMBL" id="CU466930">
    <property type="protein sequence ID" value="CAO80304.1"/>
    <property type="molecule type" value="Genomic_DNA"/>
</dbReference>
<dbReference type="PROSITE" id="PS51257">
    <property type="entry name" value="PROKAR_LIPOPROTEIN"/>
    <property type="match status" value="1"/>
</dbReference>
<name>B0VG81_CLOAI</name>
<dbReference type="Pfam" id="PF13146">
    <property type="entry name" value="TRL"/>
    <property type="match status" value="1"/>
</dbReference>
<dbReference type="InterPro" id="IPR025113">
    <property type="entry name" value="TRL-like"/>
</dbReference>
<dbReference type="AlphaFoldDB" id="B0VG81"/>
<sequence length="93" mass="10016">MKQLPKLLAVVLLLVIISSCTINKPICATSNPLGEKQGVYTQIGILFFQPVANSDAAIAKAAENGGITNISTVDYNTTWLLFLMKYQTIVTGN</sequence>
<organism evidence="1 2">
    <name type="scientific">Cloacimonas acidaminovorans (strain Evry)</name>
    <dbReference type="NCBI Taxonomy" id="459349"/>
    <lineage>
        <taxon>Bacteria</taxon>
        <taxon>Pseudomonadati</taxon>
        <taxon>Candidatus Cloacimonadota</taxon>
        <taxon>Candidatus Cloacimonadia</taxon>
        <taxon>Candidatus Cloacimonadales</taxon>
        <taxon>Candidatus Cloacimonadaceae</taxon>
        <taxon>Candidatus Cloacimonas</taxon>
    </lineage>
</organism>
<keyword evidence="2" id="KW-1185">Reference proteome</keyword>
<evidence type="ECO:0000313" key="2">
    <source>
        <dbReference type="Proteomes" id="UP000002019"/>
    </source>
</evidence>
<dbReference type="KEGG" id="caci:CLOAM0401"/>
<evidence type="ECO:0000313" key="1">
    <source>
        <dbReference type="EMBL" id="CAO80304.1"/>
    </source>
</evidence>
<dbReference type="Proteomes" id="UP000002019">
    <property type="component" value="Chromosome"/>
</dbReference>
<proteinExistence type="predicted"/>
<dbReference type="HOGENOM" id="CLU_176271_0_0_0"/>
<protein>
    <submittedName>
        <fullName evidence="1">Uncharacterized protein</fullName>
    </submittedName>
</protein>
<dbReference type="RefSeq" id="WP_015424165.1">
    <property type="nucleotide sequence ID" value="NC_020449.1"/>
</dbReference>
<reference evidence="1 2" key="1">
    <citation type="journal article" date="2008" name="J. Bacteriol.">
        <title>'Candidatus Cloacamonas acidaminovorans': genome sequence reconstruction provides a first glimpse of a new bacterial division.</title>
        <authorList>
            <person name="Pelletier E."/>
            <person name="Kreimeyer A."/>
            <person name="Bocs S."/>
            <person name="Rouy Z."/>
            <person name="Gyapay G."/>
            <person name="Chouari R."/>
            <person name="Riviere D."/>
            <person name="Ganesan A."/>
            <person name="Daegelen P."/>
            <person name="Sghir A."/>
            <person name="Cohen G.N."/>
            <person name="Medigue C."/>
            <person name="Weissenbach J."/>
            <person name="Le Paslier D."/>
        </authorList>
    </citation>
    <scope>NUCLEOTIDE SEQUENCE [LARGE SCALE GENOMIC DNA]</scope>
    <source>
        <strain evidence="2">Evry</strain>
    </source>
</reference>
<dbReference type="OrthoDB" id="5801454at2"/>
<dbReference type="STRING" id="459349.CLOAM0401"/>
<accession>B0VG81</accession>